<comment type="caution">
    <text evidence="1">The sequence shown here is derived from an EMBL/GenBank/DDBJ whole genome shotgun (WGS) entry which is preliminary data.</text>
</comment>
<dbReference type="Proteomes" id="UP001165090">
    <property type="component" value="Unassembled WGS sequence"/>
</dbReference>
<proteinExistence type="predicted"/>
<protein>
    <submittedName>
        <fullName evidence="1">Uncharacterized protein</fullName>
    </submittedName>
</protein>
<keyword evidence="2" id="KW-1185">Reference proteome</keyword>
<gene>
    <name evidence="1" type="ORF">VaNZ11_011981</name>
</gene>
<name>A0ABQ5SCR4_9CHLO</name>
<dbReference type="EMBL" id="BSDZ01000078">
    <property type="protein sequence ID" value="GLI67713.1"/>
    <property type="molecule type" value="Genomic_DNA"/>
</dbReference>
<evidence type="ECO:0000313" key="1">
    <source>
        <dbReference type="EMBL" id="GLI67713.1"/>
    </source>
</evidence>
<evidence type="ECO:0000313" key="2">
    <source>
        <dbReference type="Proteomes" id="UP001165090"/>
    </source>
</evidence>
<reference evidence="1 2" key="1">
    <citation type="journal article" date="2023" name="IScience">
        <title>Expanded male sex-determining region conserved during the evolution of homothallism in the green alga Volvox.</title>
        <authorList>
            <person name="Yamamoto K."/>
            <person name="Matsuzaki R."/>
            <person name="Mahakham W."/>
            <person name="Heman W."/>
            <person name="Sekimoto H."/>
            <person name="Kawachi M."/>
            <person name="Minakuchi Y."/>
            <person name="Toyoda A."/>
            <person name="Nozaki H."/>
        </authorList>
    </citation>
    <scope>NUCLEOTIDE SEQUENCE [LARGE SCALE GENOMIC DNA]</scope>
    <source>
        <strain evidence="1 2">NIES-4468</strain>
    </source>
</reference>
<accession>A0ABQ5SCR4</accession>
<organism evidence="1 2">
    <name type="scientific">Volvox africanus</name>
    <dbReference type="NCBI Taxonomy" id="51714"/>
    <lineage>
        <taxon>Eukaryota</taxon>
        <taxon>Viridiplantae</taxon>
        <taxon>Chlorophyta</taxon>
        <taxon>core chlorophytes</taxon>
        <taxon>Chlorophyceae</taxon>
        <taxon>CS clade</taxon>
        <taxon>Chlamydomonadales</taxon>
        <taxon>Volvocaceae</taxon>
        <taxon>Volvox</taxon>
    </lineage>
</organism>
<sequence>MRRRAPSRNPPEEAVVAPAALAAAGTIGGKASDREGPEVMVREDVAREGEEISQELAAMGSRRRCEAVDRQGAERLVAALLHLKVARGSSPGGMEREGIGCCCSCCCCSDDDDDCGVDREGLVATENGLGSLSSGKSEVARRRLSTRSATTVASTCFGVSSTTSRLLFAWKRSSGQDTTNCTCARARGRPSSSPTALIATSVPSYKICLPCRDSPVASCWPKLD</sequence>